<name>A0A8S1VWP0_PAROT</name>
<reference evidence="1" key="1">
    <citation type="submission" date="2021-01" db="EMBL/GenBank/DDBJ databases">
        <authorList>
            <consortium name="Genoscope - CEA"/>
            <person name="William W."/>
        </authorList>
    </citation>
    <scope>NUCLEOTIDE SEQUENCE</scope>
</reference>
<evidence type="ECO:0000313" key="2">
    <source>
        <dbReference type="Proteomes" id="UP000683925"/>
    </source>
</evidence>
<dbReference type="AlphaFoldDB" id="A0A8S1VWP0"/>
<keyword evidence="2" id="KW-1185">Reference proteome</keyword>
<protein>
    <submittedName>
        <fullName evidence="1">Uncharacterized protein</fullName>
    </submittedName>
</protein>
<proteinExistence type="predicted"/>
<organism evidence="1 2">
    <name type="scientific">Paramecium octaurelia</name>
    <dbReference type="NCBI Taxonomy" id="43137"/>
    <lineage>
        <taxon>Eukaryota</taxon>
        <taxon>Sar</taxon>
        <taxon>Alveolata</taxon>
        <taxon>Ciliophora</taxon>
        <taxon>Intramacronucleata</taxon>
        <taxon>Oligohymenophorea</taxon>
        <taxon>Peniculida</taxon>
        <taxon>Parameciidae</taxon>
        <taxon>Paramecium</taxon>
    </lineage>
</organism>
<dbReference type="EMBL" id="CAJJDP010000077">
    <property type="protein sequence ID" value="CAD8182308.1"/>
    <property type="molecule type" value="Genomic_DNA"/>
</dbReference>
<accession>A0A8S1VWP0</accession>
<dbReference type="Proteomes" id="UP000683925">
    <property type="component" value="Unassembled WGS sequence"/>
</dbReference>
<comment type="caution">
    <text evidence="1">The sequence shown here is derived from an EMBL/GenBank/DDBJ whole genome shotgun (WGS) entry which is preliminary data.</text>
</comment>
<gene>
    <name evidence="1" type="ORF">POCTA_138.1.T0780223</name>
</gene>
<sequence length="46" mass="5721">MDQIYKIFSQNRYTHVGLTLIIESYLRIYSFQLFVWTESEFLNHKF</sequence>
<evidence type="ECO:0000313" key="1">
    <source>
        <dbReference type="EMBL" id="CAD8182308.1"/>
    </source>
</evidence>